<dbReference type="GO" id="GO:0003743">
    <property type="term" value="F:translation initiation factor activity"/>
    <property type="evidence" value="ECO:0007669"/>
    <property type="project" value="UniProtKB-UniRule"/>
</dbReference>
<dbReference type="EMBL" id="KK365145">
    <property type="protein sequence ID" value="KCZ81309.1"/>
    <property type="molecule type" value="Genomic_DNA"/>
</dbReference>
<evidence type="ECO:0000313" key="3">
    <source>
        <dbReference type="EMBL" id="KCZ81309.1"/>
    </source>
</evidence>
<dbReference type="InterPro" id="IPR012340">
    <property type="entry name" value="NA-bd_OB-fold"/>
</dbReference>
<keyword evidence="1 3" id="KW-0396">Initiation factor</keyword>
<reference evidence="3 4" key="2">
    <citation type="submission" date="2014-03" db="EMBL/GenBank/DDBJ databases">
        <title>The Genome Sequence of Anncaliia algerae insect isolate PRA339.</title>
        <authorList>
            <consortium name="The Broad Institute Genome Sequencing Platform"/>
            <consortium name="The Broad Institute Genome Sequencing Center for Infectious Disease"/>
            <person name="Cuomo C."/>
            <person name="Becnel J."/>
            <person name="Sanscrainte N."/>
            <person name="Walker B."/>
            <person name="Young S.K."/>
            <person name="Zeng Q."/>
            <person name="Gargeya S."/>
            <person name="Fitzgerald M."/>
            <person name="Haas B."/>
            <person name="Abouelleil A."/>
            <person name="Alvarado L."/>
            <person name="Arachchi H.M."/>
            <person name="Berlin A.M."/>
            <person name="Chapman S.B."/>
            <person name="Dewar J."/>
            <person name="Goldberg J."/>
            <person name="Griggs A."/>
            <person name="Gujja S."/>
            <person name="Hansen M."/>
            <person name="Howarth C."/>
            <person name="Imamovic A."/>
            <person name="Larimer J."/>
            <person name="McCowan C."/>
            <person name="Murphy C."/>
            <person name="Neiman D."/>
            <person name="Pearson M."/>
            <person name="Priest M."/>
            <person name="Roberts A."/>
            <person name="Saif S."/>
            <person name="Shea T."/>
            <person name="Sisk P."/>
            <person name="Sykes S."/>
            <person name="Wortman J."/>
            <person name="Nusbaum C."/>
            <person name="Birren B."/>
        </authorList>
    </citation>
    <scope>NUCLEOTIDE SEQUENCE [LARGE SCALE GENOMIC DNA]</scope>
    <source>
        <strain evidence="3 4">PRA339</strain>
    </source>
</reference>
<dbReference type="SUPFAM" id="SSF50249">
    <property type="entry name" value="Nucleic acid-binding proteins"/>
    <property type="match status" value="1"/>
</dbReference>
<reference evidence="4" key="1">
    <citation type="submission" date="2013-02" db="EMBL/GenBank/DDBJ databases">
        <authorList>
            <consortium name="The Broad Institute Genome Sequencing Platform"/>
            <person name="Cuomo C."/>
            <person name="Becnel J."/>
            <person name="Sanscrainte N."/>
            <person name="Walker B."/>
            <person name="Young S.K."/>
            <person name="Zeng Q."/>
            <person name="Gargeya S."/>
            <person name="Fitzgerald M."/>
            <person name="Haas B."/>
            <person name="Abouelleil A."/>
            <person name="Alvarado L."/>
            <person name="Arachchi H.M."/>
            <person name="Berlin A.M."/>
            <person name="Chapman S.B."/>
            <person name="Dewar J."/>
            <person name="Goldberg J."/>
            <person name="Griggs A."/>
            <person name="Gujja S."/>
            <person name="Hansen M."/>
            <person name="Howarth C."/>
            <person name="Imamovic A."/>
            <person name="Larimer J."/>
            <person name="McCowan C."/>
            <person name="Murphy C."/>
            <person name="Neiman D."/>
            <person name="Pearson M."/>
            <person name="Priest M."/>
            <person name="Roberts A."/>
            <person name="Saif S."/>
            <person name="Shea T."/>
            <person name="Sisk P."/>
            <person name="Sykes S."/>
            <person name="Wortman J."/>
            <person name="Nusbaum C."/>
            <person name="Birren B."/>
        </authorList>
    </citation>
    <scope>NUCLEOTIDE SEQUENCE [LARGE SCALE GENOMIC DNA]</scope>
    <source>
        <strain evidence="4">PRA339</strain>
    </source>
</reference>
<keyword evidence="1" id="KW-0648">Protein biosynthesis</keyword>
<dbReference type="Proteomes" id="UP000030655">
    <property type="component" value="Unassembled WGS sequence"/>
</dbReference>
<feature type="domain" description="S1-like" evidence="2">
    <location>
        <begin position="14"/>
        <end position="88"/>
    </location>
</feature>
<dbReference type="OrthoDB" id="274995at2759"/>
<keyword evidence="4" id="KW-1185">Reference proteome</keyword>
<dbReference type="Pfam" id="PF01176">
    <property type="entry name" value="eIF-1a"/>
    <property type="match status" value="1"/>
</dbReference>
<dbReference type="STRING" id="1288291.A0A059F2S4"/>
<name>A0A059F2S4_9MICR</name>
<evidence type="ECO:0000313" key="4">
    <source>
        <dbReference type="Proteomes" id="UP000030655"/>
    </source>
</evidence>
<sequence>MAQRKSKGKRSMVERSIEFADEIDSFYGIIQKEYGGCSFLVYCSDKIERRCTLRGKLQKKVWIGVSDIVYVTKKEDNDRQGYIEFKYTQDEIKVLKEHNFLKVFEEEESKQQADIDFEEVK</sequence>
<dbReference type="HOGENOM" id="CLU_109098_1_1_1"/>
<proteinExistence type="inferred from homology"/>
<accession>A0A059F2S4</accession>
<dbReference type="Gene3D" id="2.40.50.140">
    <property type="entry name" value="Nucleic acid-binding proteins"/>
    <property type="match status" value="1"/>
</dbReference>
<evidence type="ECO:0000259" key="2">
    <source>
        <dbReference type="PROSITE" id="PS50832"/>
    </source>
</evidence>
<dbReference type="InterPro" id="IPR001253">
    <property type="entry name" value="TIF_eIF-1A"/>
</dbReference>
<dbReference type="PROSITE" id="PS50832">
    <property type="entry name" value="S1_IF1_TYPE"/>
    <property type="match status" value="1"/>
</dbReference>
<dbReference type="HAMAP" id="MF_00216">
    <property type="entry name" value="aIF_1A"/>
    <property type="match status" value="1"/>
</dbReference>
<dbReference type="SMART" id="SM00652">
    <property type="entry name" value="eIF1a"/>
    <property type="match status" value="1"/>
</dbReference>
<gene>
    <name evidence="3" type="ORF">H312_01305</name>
</gene>
<organism evidence="3 4">
    <name type="scientific">Anncaliia algerae PRA339</name>
    <dbReference type="NCBI Taxonomy" id="1288291"/>
    <lineage>
        <taxon>Eukaryota</taxon>
        <taxon>Fungi</taxon>
        <taxon>Fungi incertae sedis</taxon>
        <taxon>Microsporidia</taxon>
        <taxon>Tubulinosematoidea</taxon>
        <taxon>Tubulinosematidae</taxon>
        <taxon>Anncaliia</taxon>
    </lineage>
</organism>
<protein>
    <submittedName>
        <fullName evidence="3">Translation initiation factor eIF-1A</fullName>
    </submittedName>
</protein>
<dbReference type="PANTHER" id="PTHR21668">
    <property type="entry name" value="EIF-1A"/>
    <property type="match status" value="1"/>
</dbReference>
<dbReference type="GO" id="GO:0003723">
    <property type="term" value="F:RNA binding"/>
    <property type="evidence" value="ECO:0007669"/>
    <property type="project" value="InterPro"/>
</dbReference>
<dbReference type="AlphaFoldDB" id="A0A059F2S4"/>
<dbReference type="VEuPathDB" id="MicrosporidiaDB:H312_01305"/>
<evidence type="ECO:0000256" key="1">
    <source>
        <dbReference type="PROSITE-ProRule" id="PRU00181"/>
    </source>
</evidence>
<dbReference type="InterPro" id="IPR006196">
    <property type="entry name" value="RNA-binding_domain_S1_IF1"/>
</dbReference>